<gene>
    <name evidence="3" type="ORF">FNK824_LOCUS13795</name>
    <name evidence="1" type="ORF">PYM288_LOCUS17685</name>
    <name evidence="2" type="ORF">SEV965_LOCUS32630</name>
</gene>
<dbReference type="Proteomes" id="UP000663854">
    <property type="component" value="Unassembled WGS sequence"/>
</dbReference>
<reference evidence="1" key="1">
    <citation type="submission" date="2021-02" db="EMBL/GenBank/DDBJ databases">
        <authorList>
            <person name="Nowell W R."/>
        </authorList>
    </citation>
    <scope>NUCLEOTIDE SEQUENCE</scope>
</reference>
<dbReference type="AlphaFoldDB" id="A0A814L8M6"/>
<evidence type="ECO:0000313" key="3">
    <source>
        <dbReference type="EMBL" id="CAF3778753.1"/>
    </source>
</evidence>
<proteinExistence type="predicted"/>
<organism evidence="1 4">
    <name type="scientific">Rotaria sordida</name>
    <dbReference type="NCBI Taxonomy" id="392033"/>
    <lineage>
        <taxon>Eukaryota</taxon>
        <taxon>Metazoa</taxon>
        <taxon>Spiralia</taxon>
        <taxon>Gnathifera</taxon>
        <taxon>Rotifera</taxon>
        <taxon>Eurotatoria</taxon>
        <taxon>Bdelloidea</taxon>
        <taxon>Philodinida</taxon>
        <taxon>Philodinidae</taxon>
        <taxon>Rotaria</taxon>
    </lineage>
</organism>
<comment type="caution">
    <text evidence="1">The sequence shown here is derived from an EMBL/GenBank/DDBJ whole genome shotgun (WGS) entry which is preliminary data.</text>
</comment>
<dbReference type="Proteomes" id="UP000663874">
    <property type="component" value="Unassembled WGS sequence"/>
</dbReference>
<evidence type="ECO:0000313" key="2">
    <source>
        <dbReference type="EMBL" id="CAF1428636.1"/>
    </source>
</evidence>
<sequence length="104" mass="12320">MSRRQDRQQEKELFRSLVLLLHRQNPSWTTPDVADFFEQSDNPPNLNRHALVNKIHYIVARGIVCERNRSGRPRTTTTAFYKNLVLKKIQNQNKASVRNIYEQN</sequence>
<protein>
    <submittedName>
        <fullName evidence="1">Uncharacterized protein</fullName>
    </submittedName>
</protein>
<dbReference type="Proteomes" id="UP000663889">
    <property type="component" value="Unassembled WGS sequence"/>
</dbReference>
<evidence type="ECO:0000313" key="4">
    <source>
        <dbReference type="Proteomes" id="UP000663854"/>
    </source>
</evidence>
<accession>A0A814L8M6</accession>
<dbReference type="EMBL" id="CAJNOU010004141">
    <property type="protein sequence ID" value="CAF1428636.1"/>
    <property type="molecule type" value="Genomic_DNA"/>
</dbReference>
<name>A0A814L8M6_9BILA</name>
<dbReference type="EMBL" id="CAJNOH010000506">
    <property type="protein sequence ID" value="CAF1061727.1"/>
    <property type="molecule type" value="Genomic_DNA"/>
</dbReference>
<dbReference type="EMBL" id="CAJOBE010001843">
    <property type="protein sequence ID" value="CAF3778753.1"/>
    <property type="molecule type" value="Genomic_DNA"/>
</dbReference>
<evidence type="ECO:0000313" key="1">
    <source>
        <dbReference type="EMBL" id="CAF1061727.1"/>
    </source>
</evidence>